<organism evidence="1 2">
    <name type="scientific">Pendulispora albinea</name>
    <dbReference type="NCBI Taxonomy" id="2741071"/>
    <lineage>
        <taxon>Bacteria</taxon>
        <taxon>Pseudomonadati</taxon>
        <taxon>Myxococcota</taxon>
        <taxon>Myxococcia</taxon>
        <taxon>Myxococcales</taxon>
        <taxon>Sorangiineae</taxon>
        <taxon>Pendulisporaceae</taxon>
        <taxon>Pendulispora</taxon>
    </lineage>
</organism>
<dbReference type="RefSeq" id="WP_394820900.1">
    <property type="nucleotide sequence ID" value="NZ_CP089984.1"/>
</dbReference>
<evidence type="ECO:0000313" key="1">
    <source>
        <dbReference type="EMBL" id="WXB11285.1"/>
    </source>
</evidence>
<gene>
    <name evidence="1" type="ORF">LZC94_25860</name>
</gene>
<reference evidence="1 2" key="1">
    <citation type="submission" date="2021-12" db="EMBL/GenBank/DDBJ databases">
        <title>Discovery of the Pendulisporaceae a myxobacterial family with distinct sporulation behavior and unique specialized metabolism.</title>
        <authorList>
            <person name="Garcia R."/>
            <person name="Popoff A."/>
            <person name="Bader C.D."/>
            <person name="Loehr J."/>
            <person name="Walesch S."/>
            <person name="Walt C."/>
            <person name="Boldt J."/>
            <person name="Bunk B."/>
            <person name="Haeckl F.J.F.P.J."/>
            <person name="Gunesch A.P."/>
            <person name="Birkelbach J."/>
            <person name="Nuebel U."/>
            <person name="Pietschmann T."/>
            <person name="Bach T."/>
            <person name="Mueller R."/>
        </authorList>
    </citation>
    <scope>NUCLEOTIDE SEQUENCE [LARGE SCALE GENOMIC DNA]</scope>
    <source>
        <strain evidence="1 2">MSr11954</strain>
    </source>
</reference>
<proteinExistence type="predicted"/>
<dbReference type="SUPFAM" id="SSF53850">
    <property type="entry name" value="Periplasmic binding protein-like II"/>
    <property type="match status" value="1"/>
</dbReference>
<accession>A0ABZ2LKP7</accession>
<evidence type="ECO:0000313" key="2">
    <source>
        <dbReference type="Proteomes" id="UP001370348"/>
    </source>
</evidence>
<name>A0ABZ2LKP7_9BACT</name>
<dbReference type="Proteomes" id="UP001370348">
    <property type="component" value="Chromosome"/>
</dbReference>
<sequence length="99" mass="10880">MPNEYVLPVVIDLAASRTSSASSRLAAPISSSRPRDLVRVLEPSELPRRPIWLVGHPTSLRAARVRAVWDHLTRAFERDAPRLRGELGTVLVPPARAPG</sequence>
<dbReference type="EMBL" id="CP089984">
    <property type="protein sequence ID" value="WXB11285.1"/>
    <property type="molecule type" value="Genomic_DNA"/>
</dbReference>
<keyword evidence="2" id="KW-1185">Reference proteome</keyword>
<protein>
    <submittedName>
        <fullName evidence="1">Uncharacterized protein</fullName>
    </submittedName>
</protein>